<accession>A0A1M5FY09</accession>
<name>A0A1M5FY09_9BACT</name>
<evidence type="ECO:0000313" key="3">
    <source>
        <dbReference type="Proteomes" id="UP000184048"/>
    </source>
</evidence>
<protein>
    <recommendedName>
        <fullName evidence="4">Outer membrane protein beta-barrel domain-containing protein</fullName>
    </recommendedName>
</protein>
<keyword evidence="3" id="KW-1185">Reference proteome</keyword>
<evidence type="ECO:0000313" key="2">
    <source>
        <dbReference type="EMBL" id="SHF96388.1"/>
    </source>
</evidence>
<dbReference type="STRING" id="1121884.SAMN02745131_03989"/>
<keyword evidence="1" id="KW-0812">Transmembrane</keyword>
<evidence type="ECO:0000256" key="1">
    <source>
        <dbReference type="SAM" id="Phobius"/>
    </source>
</evidence>
<proteinExistence type="predicted"/>
<keyword evidence="1" id="KW-1133">Transmembrane helix</keyword>
<feature type="transmembrane region" description="Helical" evidence="1">
    <location>
        <begin position="41"/>
        <end position="59"/>
    </location>
</feature>
<keyword evidence="1" id="KW-0472">Membrane</keyword>
<dbReference type="AlphaFoldDB" id="A0A1M5FY09"/>
<evidence type="ECO:0008006" key="4">
    <source>
        <dbReference type="Google" id="ProtNLM"/>
    </source>
</evidence>
<dbReference type="OrthoDB" id="671870at2"/>
<sequence length="447" mass="50803">MPNNFEKQVKEKMDELTFVPTAPVWEQIQKQIRAKKERRRFLLWLPIIILLTGSCILMLRNGKSHIDNRGTVAIENRTNNFSTPNYKEKRIRKNDLVNTGKDRTNTIFPVTDILQKHRVVRINNSNRYSRALHRKNAKEFRNSIANKPGAEPLTRLLQTDEPTPGLDNNEYISRPPVPYISERLLIHARLNLLIDSVKPRQVIPGLFISIDTPLAKAKQILNTKWQMGIIASAGFSGLSKGFHVFPASMQADVGSVSGSNNYNGYRNSPVTKNHAYAIGARAKRNLSSRVSFALGVDYSYYSTQIKVGQKLQDTLIGLNNSPSRSYMGYGPDLQNYSNQYHFLSLPVSLEWKTGVHIPLYLEASFSLQQMIHTNGLIFNSRTGNYYTDQSAHNKTQLMTGLGLYYELLRSSLFFGPQAQFGLRQMEKNGSSNHLVYAGLQAHFFFKK</sequence>
<dbReference type="RefSeq" id="WP_072837099.1">
    <property type="nucleotide sequence ID" value="NZ_FQUU01000025.1"/>
</dbReference>
<dbReference type="Proteomes" id="UP000184048">
    <property type="component" value="Unassembled WGS sequence"/>
</dbReference>
<gene>
    <name evidence="2" type="ORF">SAMN02745131_03989</name>
</gene>
<organism evidence="2 3">
    <name type="scientific">Flavisolibacter ginsengisoli DSM 18119</name>
    <dbReference type="NCBI Taxonomy" id="1121884"/>
    <lineage>
        <taxon>Bacteria</taxon>
        <taxon>Pseudomonadati</taxon>
        <taxon>Bacteroidota</taxon>
        <taxon>Chitinophagia</taxon>
        <taxon>Chitinophagales</taxon>
        <taxon>Chitinophagaceae</taxon>
        <taxon>Flavisolibacter</taxon>
    </lineage>
</organism>
<dbReference type="EMBL" id="FQUU01000025">
    <property type="protein sequence ID" value="SHF96388.1"/>
    <property type="molecule type" value="Genomic_DNA"/>
</dbReference>
<reference evidence="2 3" key="1">
    <citation type="submission" date="2016-11" db="EMBL/GenBank/DDBJ databases">
        <authorList>
            <person name="Jaros S."/>
            <person name="Januszkiewicz K."/>
            <person name="Wedrychowicz H."/>
        </authorList>
    </citation>
    <scope>NUCLEOTIDE SEQUENCE [LARGE SCALE GENOMIC DNA]</scope>
    <source>
        <strain evidence="2 3">DSM 18119</strain>
    </source>
</reference>